<name>A0A4R4E4A9_9BACT</name>
<dbReference type="AlphaFoldDB" id="A0A4R4E4A9"/>
<evidence type="ECO:0000256" key="3">
    <source>
        <dbReference type="PROSITE-ProRule" id="PRU00277"/>
    </source>
</evidence>
<dbReference type="InterPro" id="IPR001179">
    <property type="entry name" value="PPIase_FKBP_dom"/>
</dbReference>
<dbReference type="Proteomes" id="UP000295164">
    <property type="component" value="Unassembled WGS sequence"/>
</dbReference>
<dbReference type="EC" id="5.2.1.8" evidence="4"/>
<dbReference type="PROSITE" id="PS50059">
    <property type="entry name" value="FKBP_PPIASE"/>
    <property type="match status" value="1"/>
</dbReference>
<feature type="signal peptide" evidence="5">
    <location>
        <begin position="1"/>
        <end position="22"/>
    </location>
</feature>
<evidence type="ECO:0000256" key="1">
    <source>
        <dbReference type="ARBA" id="ARBA00000971"/>
    </source>
</evidence>
<dbReference type="PROSITE" id="PS51257">
    <property type="entry name" value="PROKAR_LIPOPROTEIN"/>
    <property type="match status" value="1"/>
</dbReference>
<comment type="catalytic activity">
    <reaction evidence="1 3 4">
        <text>[protein]-peptidylproline (omega=180) = [protein]-peptidylproline (omega=0)</text>
        <dbReference type="Rhea" id="RHEA:16237"/>
        <dbReference type="Rhea" id="RHEA-COMP:10747"/>
        <dbReference type="Rhea" id="RHEA-COMP:10748"/>
        <dbReference type="ChEBI" id="CHEBI:83833"/>
        <dbReference type="ChEBI" id="CHEBI:83834"/>
        <dbReference type="EC" id="5.2.1.8"/>
    </reaction>
</comment>
<keyword evidence="2 3" id="KW-0697">Rotamase</keyword>
<dbReference type="Pfam" id="PF00254">
    <property type="entry name" value="FKBP_C"/>
    <property type="match status" value="1"/>
</dbReference>
<dbReference type="EMBL" id="SKFH01000002">
    <property type="protein sequence ID" value="TCZ74406.1"/>
    <property type="molecule type" value="Genomic_DNA"/>
</dbReference>
<evidence type="ECO:0000313" key="7">
    <source>
        <dbReference type="EMBL" id="TCZ74406.1"/>
    </source>
</evidence>
<evidence type="ECO:0000256" key="5">
    <source>
        <dbReference type="SAM" id="SignalP"/>
    </source>
</evidence>
<evidence type="ECO:0000259" key="6">
    <source>
        <dbReference type="PROSITE" id="PS50059"/>
    </source>
</evidence>
<keyword evidence="8" id="KW-1185">Reference proteome</keyword>
<keyword evidence="3 4" id="KW-0413">Isomerase</keyword>
<evidence type="ECO:0000313" key="8">
    <source>
        <dbReference type="Proteomes" id="UP000295164"/>
    </source>
</evidence>
<accession>A0A4R4E4A9</accession>
<dbReference type="Gene3D" id="3.10.50.40">
    <property type="match status" value="1"/>
</dbReference>
<organism evidence="7 8">
    <name type="scientific">Flaviaesturariibacter aridisoli</name>
    <dbReference type="NCBI Taxonomy" id="2545761"/>
    <lineage>
        <taxon>Bacteria</taxon>
        <taxon>Pseudomonadati</taxon>
        <taxon>Bacteroidota</taxon>
        <taxon>Chitinophagia</taxon>
        <taxon>Chitinophagales</taxon>
        <taxon>Chitinophagaceae</taxon>
        <taxon>Flaviaestuariibacter</taxon>
    </lineage>
</organism>
<dbReference type="SUPFAM" id="SSF54534">
    <property type="entry name" value="FKBP-like"/>
    <property type="match status" value="1"/>
</dbReference>
<gene>
    <name evidence="7" type="ORF">E0486_01920</name>
</gene>
<dbReference type="OrthoDB" id="669809at2"/>
<feature type="domain" description="PPIase FKBP-type" evidence="6">
    <location>
        <begin position="79"/>
        <end position="160"/>
    </location>
</feature>
<reference evidence="7 8" key="1">
    <citation type="submission" date="2019-03" db="EMBL/GenBank/DDBJ databases">
        <authorList>
            <person name="Kim M.K.M."/>
        </authorList>
    </citation>
    <scope>NUCLEOTIDE SEQUENCE [LARGE SCALE GENOMIC DNA]</scope>
    <source>
        <strain evidence="7 8">17J68-15</strain>
    </source>
</reference>
<feature type="chain" id="PRO_5020302911" description="Peptidyl-prolyl cis-trans isomerase" evidence="5">
    <location>
        <begin position="23"/>
        <end position="161"/>
    </location>
</feature>
<dbReference type="GO" id="GO:0003755">
    <property type="term" value="F:peptidyl-prolyl cis-trans isomerase activity"/>
    <property type="evidence" value="ECO:0007669"/>
    <property type="project" value="UniProtKB-UniRule"/>
</dbReference>
<sequence>MKKTLAAGAAVVLLATTSCLKAKDTGCNYDECRSAYAPQSELDFLDTLLTNQGIQATEHCTGGFFQVVNPGTGASIDPCSNVNVVSQGWVIGGNRFDSTQYGNIDLKEVIAGWRALLPKIKVGGEINIYLPPTMAYGASGYQNVPANSYLHFNIRLTGVNL</sequence>
<protein>
    <recommendedName>
        <fullName evidence="4">Peptidyl-prolyl cis-trans isomerase</fullName>
        <ecNumber evidence="4">5.2.1.8</ecNumber>
    </recommendedName>
</protein>
<comment type="similarity">
    <text evidence="4">Belongs to the FKBP-type PPIase family.</text>
</comment>
<dbReference type="InterPro" id="IPR046357">
    <property type="entry name" value="PPIase_dom_sf"/>
</dbReference>
<comment type="caution">
    <text evidence="7">The sequence shown here is derived from an EMBL/GenBank/DDBJ whole genome shotgun (WGS) entry which is preliminary data.</text>
</comment>
<evidence type="ECO:0000256" key="2">
    <source>
        <dbReference type="ARBA" id="ARBA00023110"/>
    </source>
</evidence>
<dbReference type="RefSeq" id="WP_131850452.1">
    <property type="nucleotide sequence ID" value="NZ_SKFH01000002.1"/>
</dbReference>
<keyword evidence="5" id="KW-0732">Signal</keyword>
<proteinExistence type="inferred from homology"/>
<evidence type="ECO:0000256" key="4">
    <source>
        <dbReference type="RuleBase" id="RU003915"/>
    </source>
</evidence>